<keyword evidence="2" id="KW-1185">Reference proteome</keyword>
<evidence type="ECO:0000313" key="2">
    <source>
        <dbReference type="Proteomes" id="UP000829447"/>
    </source>
</evidence>
<sequence>MPESKAAQVIQLFLQEYGVADVWRFWSPTSKGYSFYSSVHKTFSRIDFFFFDKLFPKVVTCEYQSIVISDHGPLTMKMC</sequence>
<dbReference type="Proteomes" id="UP000829447">
    <property type="component" value="Linkage Group LG30"/>
</dbReference>
<dbReference type="EMBL" id="CM040483">
    <property type="protein sequence ID" value="MCI4395899.1"/>
    <property type="molecule type" value="Genomic_DNA"/>
</dbReference>
<protein>
    <submittedName>
        <fullName evidence="1">Uncharacterized protein</fullName>
    </submittedName>
</protein>
<name>A0ACC5XXZ8_PANGG</name>
<proteinExistence type="predicted"/>
<reference evidence="1 2" key="1">
    <citation type="journal article" date="2022" name="bioRxiv">
        <title>An ancient truncated duplication of the anti-Mullerian hormone receptor type 2 gene is a potential conserved master sex determinant in the Pangasiidae catfish family.</title>
        <authorList>
            <person name="Wen M."/>
            <person name="Pan Q."/>
            <person name="Jouanno E."/>
            <person name="Montfort J."/>
            <person name="Zahm M."/>
            <person name="Cabau C."/>
            <person name="Klopp C."/>
            <person name="Iampietro C."/>
            <person name="Roques C."/>
            <person name="Bouchez O."/>
            <person name="Castinel A."/>
            <person name="Donnadieu C."/>
            <person name="Parrinello H."/>
            <person name="Poncet C."/>
            <person name="Belmonte E."/>
            <person name="Gautier V."/>
            <person name="Avarre J.-C."/>
            <person name="Dugue R."/>
            <person name="Gustiano R."/>
            <person name="Ha T.T.T."/>
            <person name="Campet M."/>
            <person name="Sriphairoj K."/>
            <person name="Ribolli J."/>
            <person name="de Almeida F.L."/>
            <person name="Desvignes T."/>
            <person name="Postlethwait J.H."/>
            <person name="Bucao C.F."/>
            <person name="Robinson-Rechavi M."/>
            <person name="Bobe J."/>
            <person name="Herpin A."/>
            <person name="Guiguen Y."/>
        </authorList>
    </citation>
    <scope>NUCLEOTIDE SEQUENCE [LARGE SCALE GENOMIC DNA]</scope>
    <source>
        <strain evidence="1">YG-Dec2019</strain>
    </source>
</reference>
<gene>
    <name evidence="1" type="ORF">PGIGA_G00197290</name>
</gene>
<comment type="caution">
    <text evidence="1">The sequence shown here is derived from an EMBL/GenBank/DDBJ whole genome shotgun (WGS) entry which is preliminary data.</text>
</comment>
<evidence type="ECO:0000313" key="1">
    <source>
        <dbReference type="EMBL" id="MCI4395899.1"/>
    </source>
</evidence>
<accession>A0ACC5XXZ8</accession>
<organism evidence="1 2">
    <name type="scientific">Pangasianodon gigas</name>
    <name type="common">Mekong giant catfish</name>
    <name type="synonym">Pangasius gigas</name>
    <dbReference type="NCBI Taxonomy" id="30993"/>
    <lineage>
        <taxon>Eukaryota</taxon>
        <taxon>Metazoa</taxon>
        <taxon>Chordata</taxon>
        <taxon>Craniata</taxon>
        <taxon>Vertebrata</taxon>
        <taxon>Euteleostomi</taxon>
        <taxon>Actinopterygii</taxon>
        <taxon>Neopterygii</taxon>
        <taxon>Teleostei</taxon>
        <taxon>Ostariophysi</taxon>
        <taxon>Siluriformes</taxon>
        <taxon>Pangasiidae</taxon>
        <taxon>Pangasianodon</taxon>
    </lineage>
</organism>